<proteinExistence type="predicted"/>
<dbReference type="PANTHER" id="PTHR45138">
    <property type="entry name" value="REGULATORY COMPONENTS OF SENSORY TRANSDUCTION SYSTEM"/>
    <property type="match status" value="1"/>
</dbReference>
<dbReference type="EMBL" id="JARWAN010000001">
    <property type="protein sequence ID" value="MDR5897461.1"/>
    <property type="molecule type" value="Genomic_DNA"/>
</dbReference>
<feature type="transmembrane region" description="Helical" evidence="3">
    <location>
        <begin position="185"/>
        <end position="204"/>
    </location>
</feature>
<reference evidence="6 7" key="1">
    <citation type="submission" date="2023-04" db="EMBL/GenBank/DDBJ databases">
        <title>A long-awaited taxogenomic arrangement of the family Halomonadaceae.</title>
        <authorList>
            <person name="De La Haba R."/>
            <person name="Chuvochina M."/>
            <person name="Wittouck S."/>
            <person name="Arahal D.R."/>
            <person name="Sanchez-Porro C."/>
            <person name="Hugenholtz P."/>
            <person name="Ventosa A."/>
        </authorList>
    </citation>
    <scope>NUCLEOTIDE SEQUENCE [LARGE SCALE GENOMIC DNA]</scope>
    <source>
        <strain evidence="6 7">DSM 21020</strain>
    </source>
</reference>
<evidence type="ECO:0000256" key="1">
    <source>
        <dbReference type="ARBA" id="ARBA00012528"/>
    </source>
</evidence>
<feature type="transmembrane region" description="Helical" evidence="3">
    <location>
        <begin position="123"/>
        <end position="141"/>
    </location>
</feature>
<feature type="domain" description="GGDEF" evidence="5">
    <location>
        <begin position="514"/>
        <end position="647"/>
    </location>
</feature>
<evidence type="ECO:0000313" key="7">
    <source>
        <dbReference type="Proteomes" id="UP001254564"/>
    </source>
</evidence>
<dbReference type="InterPro" id="IPR000160">
    <property type="entry name" value="GGDEF_dom"/>
</dbReference>
<dbReference type="PROSITE" id="PS50887">
    <property type="entry name" value="GGDEF"/>
    <property type="match status" value="1"/>
</dbReference>
<dbReference type="GO" id="GO:0052621">
    <property type="term" value="F:diguanylate cyclase activity"/>
    <property type="evidence" value="ECO:0007669"/>
    <property type="project" value="UniProtKB-EC"/>
</dbReference>
<keyword evidence="6" id="KW-0808">Transferase</keyword>
<dbReference type="InterPro" id="IPR006189">
    <property type="entry name" value="CHASE_dom"/>
</dbReference>
<evidence type="ECO:0000259" key="4">
    <source>
        <dbReference type="PROSITE" id="PS50839"/>
    </source>
</evidence>
<dbReference type="InterPro" id="IPR043128">
    <property type="entry name" value="Rev_trsase/Diguanyl_cyclase"/>
</dbReference>
<dbReference type="InterPro" id="IPR029787">
    <property type="entry name" value="Nucleotide_cyclase"/>
</dbReference>
<dbReference type="Pfam" id="PF00990">
    <property type="entry name" value="GGDEF"/>
    <property type="match status" value="1"/>
</dbReference>
<dbReference type="CDD" id="cd01949">
    <property type="entry name" value="GGDEF"/>
    <property type="match status" value="1"/>
</dbReference>
<keyword evidence="7" id="KW-1185">Reference proteome</keyword>
<feature type="domain" description="CHASE" evidence="4">
    <location>
        <begin position="286"/>
        <end position="380"/>
    </location>
</feature>
<dbReference type="InterPro" id="IPR050469">
    <property type="entry name" value="Diguanylate_Cyclase"/>
</dbReference>
<dbReference type="PANTHER" id="PTHR45138:SF9">
    <property type="entry name" value="DIGUANYLATE CYCLASE DGCM-RELATED"/>
    <property type="match status" value="1"/>
</dbReference>
<keyword evidence="3" id="KW-0472">Membrane</keyword>
<dbReference type="Proteomes" id="UP001254564">
    <property type="component" value="Unassembled WGS sequence"/>
</dbReference>
<gene>
    <name evidence="6" type="ORF">QC823_00410</name>
</gene>
<evidence type="ECO:0000313" key="6">
    <source>
        <dbReference type="EMBL" id="MDR5897461.1"/>
    </source>
</evidence>
<protein>
    <recommendedName>
        <fullName evidence="1">diguanylate cyclase</fullName>
        <ecNumber evidence="1">2.7.7.65</ecNumber>
    </recommendedName>
</protein>
<accession>A0ABU1GZI4</accession>
<dbReference type="NCBIfam" id="TIGR00254">
    <property type="entry name" value="GGDEF"/>
    <property type="match status" value="1"/>
</dbReference>
<dbReference type="RefSeq" id="WP_309654382.1">
    <property type="nucleotide sequence ID" value="NZ_JARWAN010000001.1"/>
</dbReference>
<keyword evidence="3" id="KW-0812">Transmembrane</keyword>
<dbReference type="SMART" id="SM01079">
    <property type="entry name" value="CHASE"/>
    <property type="match status" value="1"/>
</dbReference>
<evidence type="ECO:0000256" key="2">
    <source>
        <dbReference type="ARBA" id="ARBA00034247"/>
    </source>
</evidence>
<evidence type="ECO:0000256" key="3">
    <source>
        <dbReference type="SAM" id="Phobius"/>
    </source>
</evidence>
<feature type="transmembrane region" description="Helical" evidence="3">
    <location>
        <begin position="29"/>
        <end position="46"/>
    </location>
</feature>
<dbReference type="SMART" id="SM00267">
    <property type="entry name" value="GGDEF"/>
    <property type="match status" value="1"/>
</dbReference>
<evidence type="ECO:0000259" key="5">
    <source>
        <dbReference type="PROSITE" id="PS50887"/>
    </source>
</evidence>
<feature type="transmembrane region" description="Helical" evidence="3">
    <location>
        <begin position="161"/>
        <end position="178"/>
    </location>
</feature>
<feature type="transmembrane region" description="Helical" evidence="3">
    <location>
        <begin position="55"/>
        <end position="72"/>
    </location>
</feature>
<feature type="transmembrane region" description="Helical" evidence="3">
    <location>
        <begin position="98"/>
        <end position="116"/>
    </location>
</feature>
<dbReference type="EC" id="2.7.7.65" evidence="1"/>
<comment type="catalytic activity">
    <reaction evidence="2">
        <text>2 GTP = 3',3'-c-di-GMP + 2 diphosphate</text>
        <dbReference type="Rhea" id="RHEA:24898"/>
        <dbReference type="ChEBI" id="CHEBI:33019"/>
        <dbReference type="ChEBI" id="CHEBI:37565"/>
        <dbReference type="ChEBI" id="CHEBI:58805"/>
        <dbReference type="EC" id="2.7.7.65"/>
    </reaction>
</comment>
<dbReference type="Gene3D" id="3.30.70.270">
    <property type="match status" value="1"/>
</dbReference>
<feature type="transmembrane region" description="Helical" evidence="3">
    <location>
        <begin position="435"/>
        <end position="454"/>
    </location>
</feature>
<dbReference type="PROSITE" id="PS50839">
    <property type="entry name" value="CHASE"/>
    <property type="match status" value="1"/>
</dbReference>
<sequence>MYLPTRLATWLLLLTSAAAAVGLAYSLSLSTITLFTSILALWATFAQRDVLARSLAALTLALLLPGLVSYITPEGWISTAQWQAWANGIFAHSRLETWRAPLLVTLTLALLALSLLLRQRARLGAPLLLAAALLLLCTQFIDRLIGHDPPTLLHYNASSGTLLALALLIATHIALVWPHWRDKRYVAGALWPATILMLLALLLWQQQQRHMESALYQRTHAEGDALITRLQSDIQAHRQAMRRFSHFWQLLDDVPSAPQWARQAADYHTDFRYFLNIAFIATDSQVTHVYPPTLLNRNIQGQRLFEAQPSGRQALAPVLEGKSANSTGLVELLQGGPGIIYYWPIKTADQTPVGAAAMAVSIPMLADILFASLTPEHATLRWHDSGSVLARFGTSTDPGPWQHHFTLTLGQAPLTLTRQPSRDYLLSQMPRLPSIGLILGLMLAYLLYLVRYTFKRLGEQHRAMRFSNRMLQLEIEKRSELQKEVEWLASHDELTGIANRRHFLAQASKLTHSLPLSLILCDIDHFKRINDQLGHLVGDDYLEATAKLGATLMAQHGGLFARYGGEEFVAWLPAADHQHALAIAEQLRRQVMALSLTHADDTPLTLSAGVVTHTQGEVDMTHLMQAADEALYRAKEQGRNCVQSAKTQ</sequence>
<comment type="caution">
    <text evidence="6">The sequence shown here is derived from an EMBL/GenBank/DDBJ whole genome shotgun (WGS) entry which is preliminary data.</text>
</comment>
<organism evidence="6 7">
    <name type="scientific">Vreelandella vilamensis</name>
    <dbReference type="NCBI Taxonomy" id="531309"/>
    <lineage>
        <taxon>Bacteria</taxon>
        <taxon>Pseudomonadati</taxon>
        <taxon>Pseudomonadota</taxon>
        <taxon>Gammaproteobacteria</taxon>
        <taxon>Oceanospirillales</taxon>
        <taxon>Halomonadaceae</taxon>
        <taxon>Vreelandella</taxon>
    </lineage>
</organism>
<name>A0ABU1GZI4_9GAMM</name>
<dbReference type="SUPFAM" id="SSF55073">
    <property type="entry name" value="Nucleotide cyclase"/>
    <property type="match status" value="1"/>
</dbReference>
<keyword evidence="6" id="KW-0548">Nucleotidyltransferase</keyword>
<keyword evidence="3" id="KW-1133">Transmembrane helix</keyword>